<evidence type="ECO:0000313" key="5">
    <source>
        <dbReference type="Proteomes" id="UP000254346"/>
    </source>
</evidence>
<dbReference type="AlphaFoldDB" id="A0A379VUD2"/>
<proteinExistence type="predicted"/>
<dbReference type="InterPro" id="IPR023214">
    <property type="entry name" value="HAD_sf"/>
</dbReference>
<dbReference type="PANTHER" id="PTHR10000">
    <property type="entry name" value="PHOSPHOSERINE PHOSPHATASE"/>
    <property type="match status" value="1"/>
</dbReference>
<evidence type="ECO:0000256" key="1">
    <source>
        <dbReference type="ARBA" id="ARBA00022723"/>
    </source>
</evidence>
<dbReference type="Pfam" id="PF08282">
    <property type="entry name" value="Hydrolase_3"/>
    <property type="match status" value="1"/>
</dbReference>
<dbReference type="InterPro" id="IPR006379">
    <property type="entry name" value="HAD-SF_hydro_IIB"/>
</dbReference>
<keyword evidence="1" id="KW-0479">Metal-binding</keyword>
<dbReference type="EC" id="3.1.3.-" evidence="4"/>
<dbReference type="NCBIfam" id="TIGR01484">
    <property type="entry name" value="HAD-SF-IIB"/>
    <property type="match status" value="1"/>
</dbReference>
<protein>
    <submittedName>
        <fullName evidence="4">Phosphatase</fullName>
        <ecNumber evidence="4">3.1.3.-</ecNumber>
    </submittedName>
</protein>
<accession>A0A379VUD2</accession>
<dbReference type="SUPFAM" id="SSF56784">
    <property type="entry name" value="HAD-like"/>
    <property type="match status" value="1"/>
</dbReference>
<dbReference type="Proteomes" id="UP000254346">
    <property type="component" value="Unassembled WGS sequence"/>
</dbReference>
<dbReference type="GO" id="GO:0000287">
    <property type="term" value="F:magnesium ion binding"/>
    <property type="evidence" value="ECO:0007669"/>
    <property type="project" value="TreeGrafter"/>
</dbReference>
<evidence type="ECO:0000313" key="4">
    <source>
        <dbReference type="EMBL" id="SUH10183.1"/>
    </source>
</evidence>
<dbReference type="GO" id="GO:0016791">
    <property type="term" value="F:phosphatase activity"/>
    <property type="evidence" value="ECO:0007669"/>
    <property type="project" value="TreeGrafter"/>
</dbReference>
<dbReference type="GO" id="GO:0005829">
    <property type="term" value="C:cytosol"/>
    <property type="evidence" value="ECO:0007669"/>
    <property type="project" value="TreeGrafter"/>
</dbReference>
<name>A0A379VUD2_SALET</name>
<keyword evidence="2 4" id="KW-0378">Hydrolase</keyword>
<dbReference type="EMBL" id="UGXR01000001">
    <property type="protein sequence ID" value="SUH10183.1"/>
    <property type="molecule type" value="Genomic_DNA"/>
</dbReference>
<dbReference type="PANTHER" id="PTHR10000:SF58">
    <property type="entry name" value="PYRIDOXAL PHOSPHATE PHOSPHATASE YBHA"/>
    <property type="match status" value="1"/>
</dbReference>
<dbReference type="PROSITE" id="PS01228">
    <property type="entry name" value="COF_1"/>
    <property type="match status" value="1"/>
</dbReference>
<keyword evidence="3" id="KW-0460">Magnesium</keyword>
<evidence type="ECO:0000256" key="2">
    <source>
        <dbReference type="ARBA" id="ARBA00022801"/>
    </source>
</evidence>
<reference evidence="4 5" key="1">
    <citation type="submission" date="2018-06" db="EMBL/GenBank/DDBJ databases">
        <authorList>
            <consortium name="Pathogen Informatics"/>
            <person name="Doyle S."/>
        </authorList>
    </citation>
    <scope>NUCLEOTIDE SEQUENCE [LARGE SCALE GENOMIC DNA]</scope>
    <source>
        <strain evidence="4 5">NCTC8256</strain>
    </source>
</reference>
<dbReference type="InterPro" id="IPR036412">
    <property type="entry name" value="HAD-like_sf"/>
</dbReference>
<dbReference type="Gene3D" id="3.40.50.1000">
    <property type="entry name" value="HAD superfamily/HAD-like"/>
    <property type="match status" value="1"/>
</dbReference>
<organism evidence="4 5">
    <name type="scientific">Salmonella enterica I</name>
    <dbReference type="NCBI Taxonomy" id="59201"/>
    <lineage>
        <taxon>Bacteria</taxon>
        <taxon>Pseudomonadati</taxon>
        <taxon>Pseudomonadota</taxon>
        <taxon>Gammaproteobacteria</taxon>
        <taxon>Enterobacterales</taxon>
        <taxon>Enterobacteriaceae</taxon>
        <taxon>Salmonella</taxon>
    </lineage>
</organism>
<gene>
    <name evidence="4" type="primary">yidA_2</name>
    <name evidence="4" type="ORF">NCTC8256_04178</name>
</gene>
<sequence length="94" mass="10409">MPTDGIITLNLEKIMTARVIALDLDGTLLTPHKTLLPSSLDALSRAKEAGFQLIIVTGRHHVAIHPFYQALALETPAICCNGTYLYRLHFIQKI</sequence>
<evidence type="ECO:0000256" key="3">
    <source>
        <dbReference type="ARBA" id="ARBA00022842"/>
    </source>
</evidence>